<feature type="non-terminal residue" evidence="1">
    <location>
        <position position="51"/>
    </location>
</feature>
<name>A0A383C4U1_9ZZZZ</name>
<dbReference type="EMBL" id="UINC01205760">
    <property type="protein sequence ID" value="SVE27083.1"/>
    <property type="molecule type" value="Genomic_DNA"/>
</dbReference>
<proteinExistence type="predicted"/>
<organism evidence="1">
    <name type="scientific">marine metagenome</name>
    <dbReference type="NCBI Taxonomy" id="408172"/>
    <lineage>
        <taxon>unclassified sequences</taxon>
        <taxon>metagenomes</taxon>
        <taxon>ecological metagenomes</taxon>
    </lineage>
</organism>
<sequence>MHWFLFKITFSLDFKTTPFNPALLQSLNVSIPIVGRSILRSCFFLGNLIKI</sequence>
<reference evidence="1" key="1">
    <citation type="submission" date="2018-05" db="EMBL/GenBank/DDBJ databases">
        <authorList>
            <person name="Lanie J.A."/>
            <person name="Ng W.-L."/>
            <person name="Kazmierczak K.M."/>
            <person name="Andrzejewski T.M."/>
            <person name="Davidsen T.M."/>
            <person name="Wayne K.J."/>
            <person name="Tettelin H."/>
            <person name="Glass J.I."/>
            <person name="Rusch D."/>
            <person name="Podicherti R."/>
            <person name="Tsui H.-C.T."/>
            <person name="Winkler M.E."/>
        </authorList>
    </citation>
    <scope>NUCLEOTIDE SEQUENCE</scope>
</reference>
<protein>
    <submittedName>
        <fullName evidence="1">Uncharacterized protein</fullName>
    </submittedName>
</protein>
<dbReference type="AlphaFoldDB" id="A0A383C4U1"/>
<gene>
    <name evidence="1" type="ORF">METZ01_LOCUS479937</name>
</gene>
<evidence type="ECO:0000313" key="1">
    <source>
        <dbReference type="EMBL" id="SVE27083.1"/>
    </source>
</evidence>
<accession>A0A383C4U1</accession>